<dbReference type="Pfam" id="PF07969">
    <property type="entry name" value="Amidohydro_3"/>
    <property type="match status" value="1"/>
</dbReference>
<keyword evidence="4" id="KW-1185">Reference proteome</keyword>
<dbReference type="eggNOG" id="COG3653">
    <property type="taxonomic scope" value="Bacteria"/>
</dbReference>
<dbReference type="Proteomes" id="UP000000329">
    <property type="component" value="Chromosome"/>
</dbReference>
<proteinExistence type="predicted"/>
<feature type="domain" description="Amidohydrolase 3" evidence="2">
    <location>
        <begin position="92"/>
        <end position="524"/>
    </location>
</feature>
<sequence length="550" mass="59493">MPGRNHSPASRTALPGKAGQQHLRKMAIATVAACFATSGVAIAQPVQLDLIIQSDRIYDGEHDEPLSGELGIAGDRIVYVGKADRSRFTALRVIDARGAIVAPGFIDAHTHADRDMFTDDIKKRQVDYFLTQGVTTAVIGNDGGGSYEVAQQAAWLSRHGIGPNAAMYVGFGPIRRSQLGEADQQPDQKQLEAMKALVAKGMCEGAIGFSTGLFYAPQNFASTGEVIALAKVAAQYGGIYDSHIRDEASYNVGLAESIREVIRIAREAGIAANVAHIKALGKSVEGQSGAIIRMIEAARAQGLRITADQYPWLASSTRFSAALIPPWALDGGRPAMLRRFDDPAQQQRLHRDIGENLRLRNGAGAILFSQGNPKYVGKTLEQLAQERNTDPVSAAIEVLRDSEIVIASFNQSNKDVVAFMKRPWVMTSSDSFHGHPRTVASFAEKYHEYVRNQHTITLAQFIRSSTSYPADALGIARRGRLQPGHFADVVVFDPIAYAPRATYVNNEERSVGVVATVVNGELVVDEGRLTNAMPGRPLLRTPKQGACPQS</sequence>
<dbReference type="GeneID" id="29394320"/>
<evidence type="ECO:0000259" key="2">
    <source>
        <dbReference type="Pfam" id="PF07969"/>
    </source>
</evidence>
<reference evidence="3 4" key="1">
    <citation type="submission" date="2010-04" db="EMBL/GenBank/DDBJ databases">
        <title>The genome of Herbaspirillum seropedicae SmR1, an endophytic, nitrogen-fixing, plant-growth promoting beta-Proteobacteria.</title>
        <authorList>
            <person name="Pedrosa F.O."/>
            <person name="Monteiro R.A."/>
            <person name="Wassem R."/>
            <person name="Cruz L.M."/>
            <person name="Ayub R.A."/>
            <person name="Colauto N.B."/>
            <person name="Fernandez M.A."/>
            <person name="Fungaro M.H.P."/>
            <person name="Grisard E.C."/>
            <person name="Hungria M."/>
            <person name="Madeira H.M.F."/>
            <person name="Nodari R.O."/>
            <person name="Osaku C.A."/>
            <person name="Petzl-Erler M.L."/>
            <person name="Terenzi H."/>
            <person name="Vieira L.G.E."/>
            <person name="Almeida M.I.M."/>
            <person name="Alves L.R."/>
            <person name="Arantes O.M.N."/>
            <person name="Balsanelli E."/>
            <person name="Barcellos F.G."/>
            <person name="Baura V.A."/>
            <person name="Binde D.R."/>
            <person name="Campo R.J."/>
            <person name="Chubatsu L.S."/>
            <person name="Chueire L.M.O."/>
            <person name="Ciferri R.R."/>
            <person name="Correa L.C."/>
            <person name="da Conceicao Silva J.L."/>
            <person name="Dabul A.N.G."/>
            <person name="Dambros B.P."/>
            <person name="Faoro H."/>
            <person name="Favetti A."/>
            <person name="Friedermann G."/>
            <person name="Furlaneto M.C."/>
            <person name="Gasques L.S."/>
            <person name="Gimenes C.C.T."/>
            <person name="Gioppo N.M.R."/>
            <person name="Glienke-Blanco C."/>
            <person name="Godoy L.P."/>
            <person name="Guerra M.P."/>
            <person name="Karp S."/>
            <person name="Kava-Cordeiro V."/>
            <person name="Margarido V.P."/>
            <person name="Mathioni S.M."/>
            <person name="Menck-Soares M.A."/>
            <person name="Murace N.K."/>
            <person name="Nicolas M.F."/>
            <person name="Oliveira C.E.C."/>
            <person name="Pagnan N.A.B."/>
            <person name="Pamphile J.A."/>
            <person name="Patussi E.V."/>
            <person name="Pereira L.F.P."/>
            <person name="Pereira-Ferrari L."/>
            <person name="Pinto F.G.S."/>
            <person name="Precoma C."/>
            <person name="Prioli A.J."/>
            <person name="Prioli S.M.A.P."/>
            <person name="Raittz R.T."/>
            <person name="Ramos H.J.O."/>
            <person name="Ribeiro E.M.S.F."/>
            <person name="Rigo L.U."/>
            <person name="Rocha C.L.M.S.C."/>
            <person name="Rocha S.N."/>
            <person name="Santos K."/>
            <person name="Satori D."/>
            <person name="Silva A.G."/>
            <person name="Simao R.C.G."/>
            <person name="Soares M.A.M."/>
            <person name="Souza E.M."/>
            <person name="Steffens M.B.R."/>
            <person name="Steindel M."/>
            <person name="Tadra-Sfeir M.Z."/>
            <person name="Takahashi E.K."/>
            <person name="Torres R.A."/>
            <person name="Valle J.S."/>
            <person name="Vernal J.I."/>
            <person name="Vilas-Boas L.A."/>
            <person name="Watanabe M.A.E."/>
            <person name="Weiss V.A."/>
            <person name="Yates M.A."/>
            <person name="Souza E.M."/>
        </authorList>
    </citation>
    <scope>NUCLEOTIDE SEQUENCE [LARGE SCALE GENOMIC DNA]</scope>
    <source>
        <strain evidence="3 4">SmR1</strain>
    </source>
</reference>
<dbReference type="SUPFAM" id="SSF51556">
    <property type="entry name" value="Metallo-dependent hydrolases"/>
    <property type="match status" value="1"/>
</dbReference>
<dbReference type="InterPro" id="IPR032466">
    <property type="entry name" value="Metal_Hydrolase"/>
</dbReference>
<evidence type="ECO:0000313" key="4">
    <source>
        <dbReference type="Proteomes" id="UP000000329"/>
    </source>
</evidence>
<dbReference type="MEROPS" id="M38.973"/>
<evidence type="ECO:0000256" key="1">
    <source>
        <dbReference type="ARBA" id="ARBA00022801"/>
    </source>
</evidence>
<dbReference type="Gene3D" id="3.20.20.140">
    <property type="entry name" value="Metal-dependent hydrolases"/>
    <property type="match status" value="2"/>
</dbReference>
<keyword evidence="1 3" id="KW-0378">Hydrolase</keyword>
<gene>
    <name evidence="3" type="primary">ndeD</name>
    <name evidence="3" type="ordered locus">Hsero_0568</name>
</gene>
<dbReference type="InterPro" id="IPR013108">
    <property type="entry name" value="Amidohydro_3"/>
</dbReference>
<dbReference type="GO" id="GO:0047421">
    <property type="term" value="F:N-acyl-D-glutamate deacylase activity"/>
    <property type="evidence" value="ECO:0007669"/>
    <property type="project" value="UniProtKB-EC"/>
</dbReference>
<dbReference type="KEGG" id="hse:Hsero_0568"/>
<dbReference type="InterPro" id="IPR011059">
    <property type="entry name" value="Metal-dep_hydrolase_composite"/>
</dbReference>
<dbReference type="SUPFAM" id="SSF51338">
    <property type="entry name" value="Composite domain of metallo-dependent hydrolases"/>
    <property type="match status" value="1"/>
</dbReference>
<dbReference type="EC" id="3.5.1.82" evidence="3"/>
<dbReference type="AlphaFoldDB" id="D8IYC7"/>
<dbReference type="EMBL" id="CP002039">
    <property type="protein sequence ID" value="ADJ62087.1"/>
    <property type="molecule type" value="Genomic_DNA"/>
</dbReference>
<dbReference type="RefSeq" id="WP_013232605.1">
    <property type="nucleotide sequence ID" value="NC_014323.1"/>
</dbReference>
<dbReference type="STRING" id="757424.Hsero_0568"/>
<name>D8IYC7_HERSS</name>
<protein>
    <submittedName>
        <fullName evidence="3">N-acyl-D-glutamate deacylase protein</fullName>
        <ecNumber evidence="3">3.5.1.82</ecNumber>
    </submittedName>
</protein>
<dbReference type="PANTHER" id="PTHR11113">
    <property type="entry name" value="N-ACETYLGLUCOSAMINE-6-PHOSPHATE DEACETYLASE"/>
    <property type="match status" value="1"/>
</dbReference>
<dbReference type="HOGENOM" id="CLU_016107_2_1_4"/>
<organism evidence="3 4">
    <name type="scientific">Herbaspirillum seropedicae (strain SmR1)</name>
    <dbReference type="NCBI Taxonomy" id="757424"/>
    <lineage>
        <taxon>Bacteria</taxon>
        <taxon>Pseudomonadati</taxon>
        <taxon>Pseudomonadota</taxon>
        <taxon>Betaproteobacteria</taxon>
        <taxon>Burkholderiales</taxon>
        <taxon>Oxalobacteraceae</taxon>
        <taxon>Herbaspirillum</taxon>
    </lineage>
</organism>
<accession>D8IYC7</accession>
<evidence type="ECO:0000313" key="3">
    <source>
        <dbReference type="EMBL" id="ADJ62087.1"/>
    </source>
</evidence>